<name>A0A1H6E624_9ACTN</name>
<sequence length="150" mass="15697">MSGYGDQSSGGWSDPYSYQSGGHDPAGQQGWDPYGQYAQHQQPTGQMYGYGYGPPGVPQGRVDNSSAIVALVCNSVATLICCNLLCIGGIVTSAIALGRAQTDPHESRSLVKWSWVILGVSLVLQILLIAVLMMAGAFSEDGSGYDSGGF</sequence>
<organism evidence="3 4">
    <name type="scientific">Thermomonospora echinospora</name>
    <dbReference type="NCBI Taxonomy" id="1992"/>
    <lineage>
        <taxon>Bacteria</taxon>
        <taxon>Bacillati</taxon>
        <taxon>Actinomycetota</taxon>
        <taxon>Actinomycetes</taxon>
        <taxon>Streptosporangiales</taxon>
        <taxon>Thermomonosporaceae</taxon>
        <taxon>Thermomonospora</taxon>
    </lineage>
</organism>
<dbReference type="Proteomes" id="UP000236723">
    <property type="component" value="Unassembled WGS sequence"/>
</dbReference>
<feature type="region of interest" description="Disordered" evidence="1">
    <location>
        <begin position="1"/>
        <end position="35"/>
    </location>
</feature>
<evidence type="ECO:0008006" key="5">
    <source>
        <dbReference type="Google" id="ProtNLM"/>
    </source>
</evidence>
<protein>
    <recommendedName>
        <fullName evidence="5">DUF4190 domain-containing protein</fullName>
    </recommendedName>
</protein>
<keyword evidence="4" id="KW-1185">Reference proteome</keyword>
<dbReference type="EMBL" id="FNVO01000033">
    <property type="protein sequence ID" value="SEG92416.1"/>
    <property type="molecule type" value="Genomic_DNA"/>
</dbReference>
<keyword evidence="2" id="KW-0472">Membrane</keyword>
<keyword evidence="2" id="KW-1133">Transmembrane helix</keyword>
<feature type="compositionally biased region" description="Polar residues" evidence="1">
    <location>
        <begin position="1"/>
        <end position="20"/>
    </location>
</feature>
<evidence type="ECO:0000313" key="4">
    <source>
        <dbReference type="Proteomes" id="UP000236723"/>
    </source>
</evidence>
<gene>
    <name evidence="3" type="ORF">SAMN04489712_13349</name>
</gene>
<keyword evidence="2" id="KW-0812">Transmembrane</keyword>
<evidence type="ECO:0000256" key="1">
    <source>
        <dbReference type="SAM" id="MobiDB-lite"/>
    </source>
</evidence>
<accession>A0A1H6E624</accession>
<evidence type="ECO:0000256" key="2">
    <source>
        <dbReference type="SAM" id="Phobius"/>
    </source>
</evidence>
<feature type="transmembrane region" description="Helical" evidence="2">
    <location>
        <begin position="67"/>
        <end position="98"/>
    </location>
</feature>
<reference evidence="4" key="1">
    <citation type="submission" date="2016-10" db="EMBL/GenBank/DDBJ databases">
        <authorList>
            <person name="Varghese N."/>
            <person name="Submissions S."/>
        </authorList>
    </citation>
    <scope>NUCLEOTIDE SEQUENCE [LARGE SCALE GENOMIC DNA]</scope>
    <source>
        <strain evidence="4">DSM 43163</strain>
    </source>
</reference>
<feature type="transmembrane region" description="Helical" evidence="2">
    <location>
        <begin position="110"/>
        <end position="138"/>
    </location>
</feature>
<evidence type="ECO:0000313" key="3">
    <source>
        <dbReference type="EMBL" id="SEG92416.1"/>
    </source>
</evidence>
<dbReference type="RefSeq" id="WP_103944437.1">
    <property type="nucleotide sequence ID" value="NZ_FNVO01000033.1"/>
</dbReference>
<proteinExistence type="predicted"/>
<dbReference type="AlphaFoldDB" id="A0A1H6E624"/>
<dbReference type="OrthoDB" id="3544409at2"/>